<keyword evidence="6" id="KW-0653">Protein transport</keyword>
<feature type="transmembrane region" description="Helical" evidence="9">
    <location>
        <begin position="199"/>
        <end position="220"/>
    </location>
</feature>
<dbReference type="GO" id="GO:0016020">
    <property type="term" value="C:membrane"/>
    <property type="evidence" value="ECO:0007669"/>
    <property type="project" value="UniProtKB-SubCell"/>
</dbReference>
<comment type="caution">
    <text evidence="10">The sequence shown here is derived from an EMBL/GenBank/DDBJ whole genome shotgun (WGS) entry which is preliminary data.</text>
</comment>
<feature type="transmembrane region" description="Helical" evidence="9">
    <location>
        <begin position="49"/>
        <end position="69"/>
    </location>
</feature>
<evidence type="ECO:0000256" key="9">
    <source>
        <dbReference type="SAM" id="Phobius"/>
    </source>
</evidence>
<sequence>MTAVAIFTCQFYVYMPWWAVLLAVLLSAVLSLPVDLIQALTNQQPGLNIIAEYVIGYILPGAPIANVTFKTLGYISMVQTLTFTSDLKLGHYMKVPPKAMFIAQLMGTVIARTVNLSTAYWLLNTQPKVCDGNKDFACSQARTFYSASVIWVIQILVVSAATGMMSPAYPYHYANWLTLGFAFNFFARRYHSEWHLRFTYVLSAVFDSGVAFFGLLYFLIFTTNNIKMPQWWGTTDICRLDGYPLMQPESGMPDPWAVDPDAEDVPMYNFSKPYVPFNP</sequence>
<keyword evidence="7 9" id="KW-1133">Transmembrane helix</keyword>
<dbReference type="OrthoDB" id="9986677at2759"/>
<dbReference type="AlphaFoldDB" id="A0A9P5UYK5"/>
<comment type="similarity">
    <text evidence="2">Belongs to the oligopeptide OPT transporter family.</text>
</comment>
<protein>
    <recommendedName>
        <fullName evidence="12">Oligopeptide transporter</fullName>
    </recommendedName>
</protein>
<name>A0A9P5UYK5_9FUNG</name>
<gene>
    <name evidence="10" type="ORF">BG015_004874</name>
</gene>
<evidence type="ECO:0000256" key="5">
    <source>
        <dbReference type="ARBA" id="ARBA00022856"/>
    </source>
</evidence>
<dbReference type="EMBL" id="JAAAUQ010002268">
    <property type="protein sequence ID" value="KAF9125517.1"/>
    <property type="molecule type" value="Genomic_DNA"/>
</dbReference>
<dbReference type="Proteomes" id="UP000748756">
    <property type="component" value="Unassembled WGS sequence"/>
</dbReference>
<accession>A0A9P5UYK5</accession>
<keyword evidence="4 9" id="KW-0812">Transmembrane</keyword>
<feature type="transmembrane region" description="Helical" evidence="9">
    <location>
        <begin position="144"/>
        <end position="165"/>
    </location>
</feature>
<dbReference type="GO" id="GO:0015031">
    <property type="term" value="P:protein transport"/>
    <property type="evidence" value="ECO:0007669"/>
    <property type="project" value="UniProtKB-KW"/>
</dbReference>
<feature type="transmembrane region" description="Helical" evidence="9">
    <location>
        <begin position="101"/>
        <end position="123"/>
    </location>
</feature>
<evidence type="ECO:0000256" key="1">
    <source>
        <dbReference type="ARBA" id="ARBA00004141"/>
    </source>
</evidence>
<keyword evidence="3" id="KW-0813">Transport</keyword>
<evidence type="ECO:0000256" key="8">
    <source>
        <dbReference type="ARBA" id="ARBA00023136"/>
    </source>
</evidence>
<dbReference type="InterPro" id="IPR004813">
    <property type="entry name" value="OPT"/>
</dbReference>
<keyword evidence="8 9" id="KW-0472">Membrane</keyword>
<dbReference type="Pfam" id="PF03169">
    <property type="entry name" value="OPT"/>
    <property type="match status" value="1"/>
</dbReference>
<dbReference type="GO" id="GO:0035673">
    <property type="term" value="F:oligopeptide transmembrane transporter activity"/>
    <property type="evidence" value="ECO:0007669"/>
    <property type="project" value="InterPro"/>
</dbReference>
<organism evidence="10 11">
    <name type="scientific">Linnemannia schmuckeri</name>
    <dbReference type="NCBI Taxonomy" id="64567"/>
    <lineage>
        <taxon>Eukaryota</taxon>
        <taxon>Fungi</taxon>
        <taxon>Fungi incertae sedis</taxon>
        <taxon>Mucoromycota</taxon>
        <taxon>Mortierellomycotina</taxon>
        <taxon>Mortierellomycetes</taxon>
        <taxon>Mortierellales</taxon>
        <taxon>Mortierellaceae</taxon>
        <taxon>Linnemannia</taxon>
    </lineage>
</organism>
<evidence type="ECO:0000256" key="2">
    <source>
        <dbReference type="ARBA" id="ARBA00008807"/>
    </source>
</evidence>
<proteinExistence type="inferred from homology"/>
<evidence type="ECO:0000313" key="10">
    <source>
        <dbReference type="EMBL" id="KAF9125517.1"/>
    </source>
</evidence>
<keyword evidence="5" id="KW-0571">Peptide transport</keyword>
<dbReference type="InterPro" id="IPR004648">
    <property type="entry name" value="Oligpept_transpt"/>
</dbReference>
<reference evidence="10" key="1">
    <citation type="journal article" date="2020" name="Fungal Divers.">
        <title>Resolving the Mortierellaceae phylogeny through synthesis of multi-gene phylogenetics and phylogenomics.</title>
        <authorList>
            <person name="Vandepol N."/>
            <person name="Liber J."/>
            <person name="Desiro A."/>
            <person name="Na H."/>
            <person name="Kennedy M."/>
            <person name="Barry K."/>
            <person name="Grigoriev I.V."/>
            <person name="Miller A.N."/>
            <person name="O'Donnell K."/>
            <person name="Stajich J.E."/>
            <person name="Bonito G."/>
        </authorList>
    </citation>
    <scope>NUCLEOTIDE SEQUENCE</scope>
    <source>
        <strain evidence="10">NRRL 6426</strain>
    </source>
</reference>
<dbReference type="NCBIfam" id="TIGR00728">
    <property type="entry name" value="OPT_sfam"/>
    <property type="match status" value="1"/>
</dbReference>
<keyword evidence="11" id="KW-1185">Reference proteome</keyword>
<evidence type="ECO:0000313" key="11">
    <source>
        <dbReference type="Proteomes" id="UP000748756"/>
    </source>
</evidence>
<evidence type="ECO:0000256" key="7">
    <source>
        <dbReference type="ARBA" id="ARBA00022989"/>
    </source>
</evidence>
<evidence type="ECO:0000256" key="6">
    <source>
        <dbReference type="ARBA" id="ARBA00022927"/>
    </source>
</evidence>
<evidence type="ECO:0008006" key="12">
    <source>
        <dbReference type="Google" id="ProtNLM"/>
    </source>
</evidence>
<feature type="transmembrane region" description="Helical" evidence="9">
    <location>
        <begin position="17"/>
        <end position="37"/>
    </location>
</feature>
<dbReference type="PANTHER" id="PTHR22601">
    <property type="entry name" value="ISP4 LIKE PROTEIN"/>
    <property type="match status" value="1"/>
</dbReference>
<comment type="subcellular location">
    <subcellularLocation>
        <location evidence="1">Membrane</location>
        <topology evidence="1">Multi-pass membrane protein</topology>
    </subcellularLocation>
</comment>
<evidence type="ECO:0000256" key="4">
    <source>
        <dbReference type="ARBA" id="ARBA00022692"/>
    </source>
</evidence>
<evidence type="ECO:0000256" key="3">
    <source>
        <dbReference type="ARBA" id="ARBA00022448"/>
    </source>
</evidence>